<dbReference type="PANTHER" id="PTHR30146">
    <property type="entry name" value="LACI-RELATED TRANSCRIPTIONAL REPRESSOR"/>
    <property type="match status" value="1"/>
</dbReference>
<protein>
    <submittedName>
        <fullName evidence="5">LacI family transcriptional regulator</fullName>
    </submittedName>
</protein>
<dbReference type="SUPFAM" id="SSF47413">
    <property type="entry name" value="lambda repressor-like DNA-binding domains"/>
    <property type="match status" value="1"/>
</dbReference>
<dbReference type="InterPro" id="IPR028082">
    <property type="entry name" value="Peripla_BP_I"/>
</dbReference>
<dbReference type="Pfam" id="PF00356">
    <property type="entry name" value="LacI"/>
    <property type="match status" value="1"/>
</dbReference>
<evidence type="ECO:0000256" key="3">
    <source>
        <dbReference type="ARBA" id="ARBA00023163"/>
    </source>
</evidence>
<dbReference type="Gene3D" id="3.40.50.2300">
    <property type="match status" value="2"/>
</dbReference>
<evidence type="ECO:0000313" key="6">
    <source>
        <dbReference type="Proteomes" id="UP001056455"/>
    </source>
</evidence>
<keyword evidence="1" id="KW-0805">Transcription regulation</keyword>
<dbReference type="CDD" id="cd01392">
    <property type="entry name" value="HTH_LacI"/>
    <property type="match status" value="1"/>
</dbReference>
<dbReference type="Gene3D" id="1.10.260.40">
    <property type="entry name" value="lambda repressor-like DNA-binding domains"/>
    <property type="match status" value="1"/>
</dbReference>
<dbReference type="InterPro" id="IPR000843">
    <property type="entry name" value="HTH_LacI"/>
</dbReference>
<dbReference type="Proteomes" id="UP001056455">
    <property type="component" value="Chromosome"/>
</dbReference>
<sequence length="335" mass="36162">MAARSNRVTISDVARQAGVSSATVSRALSGNRPMSPELAEHVRKTAQELGYRTNLLGRALRQQRSSVVGLLVPDLDNPFFASLAEHLSRVVETSDMELLVASAGGSVENEARLISSFLDRQVAALVAIPCDEIESAPGLEQAISHTLTVQLDRRVLTTGAYYVGCDNRHGMDLIAEHVAHDVDTTAQPVVYVGAETQSSSAHERLDGFRRHFPDSPVFLGDFSTQWGQEAADQILESGLSAATIVATADVIALGLMSRLHATGHRIPEDFRVIGFDGVGVTPFAHPTLTTVRQPVEAISRRILDLVLELPQEQDEHEVRLEPTLVVGPSSPARDA</sequence>
<dbReference type="PANTHER" id="PTHR30146:SF109">
    <property type="entry name" value="HTH-TYPE TRANSCRIPTIONAL REGULATOR GALS"/>
    <property type="match status" value="1"/>
</dbReference>
<evidence type="ECO:0000259" key="4">
    <source>
        <dbReference type="PROSITE" id="PS50932"/>
    </source>
</evidence>
<dbReference type="RefSeq" id="WP_252592062.1">
    <property type="nucleotide sequence ID" value="NZ_CP099489.1"/>
</dbReference>
<evidence type="ECO:0000256" key="2">
    <source>
        <dbReference type="ARBA" id="ARBA00023125"/>
    </source>
</evidence>
<evidence type="ECO:0000313" key="5">
    <source>
        <dbReference type="EMBL" id="USQ79147.1"/>
    </source>
</evidence>
<dbReference type="PROSITE" id="PS00356">
    <property type="entry name" value="HTH_LACI_1"/>
    <property type="match status" value="1"/>
</dbReference>
<keyword evidence="6" id="KW-1185">Reference proteome</keyword>
<feature type="domain" description="HTH lacI-type" evidence="4">
    <location>
        <begin position="8"/>
        <end position="62"/>
    </location>
</feature>
<dbReference type="Pfam" id="PF13377">
    <property type="entry name" value="Peripla_BP_3"/>
    <property type="match status" value="1"/>
</dbReference>
<keyword evidence="3" id="KW-0804">Transcription</keyword>
<dbReference type="EMBL" id="CP099489">
    <property type="protein sequence ID" value="USQ79147.1"/>
    <property type="molecule type" value="Genomic_DNA"/>
</dbReference>
<reference evidence="5" key="1">
    <citation type="submission" date="2022-06" db="EMBL/GenBank/DDBJ databases">
        <title>Ornithinimicrobium HY1793.</title>
        <authorList>
            <person name="Huang Y."/>
        </authorList>
    </citation>
    <scope>NUCLEOTIDE SEQUENCE</scope>
    <source>
        <strain evidence="5">HY1793</strain>
    </source>
</reference>
<gene>
    <name evidence="5" type="ORF">NF556_16215</name>
</gene>
<accession>A0ABY4YQV1</accession>
<dbReference type="CDD" id="cd06267">
    <property type="entry name" value="PBP1_LacI_sugar_binding-like"/>
    <property type="match status" value="1"/>
</dbReference>
<evidence type="ECO:0000256" key="1">
    <source>
        <dbReference type="ARBA" id="ARBA00023015"/>
    </source>
</evidence>
<name>A0ABY4YQV1_9MICO</name>
<dbReference type="InterPro" id="IPR010982">
    <property type="entry name" value="Lambda_DNA-bd_dom_sf"/>
</dbReference>
<proteinExistence type="predicted"/>
<dbReference type="PROSITE" id="PS50932">
    <property type="entry name" value="HTH_LACI_2"/>
    <property type="match status" value="1"/>
</dbReference>
<organism evidence="5 6">
    <name type="scientific">Ornithinimicrobium faecis</name>
    <dbReference type="NCBI Taxonomy" id="2934158"/>
    <lineage>
        <taxon>Bacteria</taxon>
        <taxon>Bacillati</taxon>
        <taxon>Actinomycetota</taxon>
        <taxon>Actinomycetes</taxon>
        <taxon>Micrococcales</taxon>
        <taxon>Ornithinimicrobiaceae</taxon>
        <taxon>Ornithinimicrobium</taxon>
    </lineage>
</organism>
<dbReference type="SMART" id="SM00354">
    <property type="entry name" value="HTH_LACI"/>
    <property type="match status" value="1"/>
</dbReference>
<dbReference type="InterPro" id="IPR046335">
    <property type="entry name" value="LacI/GalR-like_sensor"/>
</dbReference>
<dbReference type="PRINTS" id="PR00036">
    <property type="entry name" value="HTHLACI"/>
</dbReference>
<keyword evidence="2" id="KW-0238">DNA-binding</keyword>
<dbReference type="SUPFAM" id="SSF53822">
    <property type="entry name" value="Periplasmic binding protein-like I"/>
    <property type="match status" value="1"/>
</dbReference>